<feature type="region of interest" description="Disordered" evidence="1">
    <location>
        <begin position="96"/>
        <end position="125"/>
    </location>
</feature>
<proteinExistence type="predicted"/>
<evidence type="ECO:0000313" key="2">
    <source>
        <dbReference type="EnsemblPlants" id="EMT06424"/>
    </source>
</evidence>
<organism evidence="2">
    <name type="scientific">Aegilops tauschii</name>
    <name type="common">Tausch's goatgrass</name>
    <name type="synonym">Aegilops squarrosa</name>
    <dbReference type="NCBI Taxonomy" id="37682"/>
    <lineage>
        <taxon>Eukaryota</taxon>
        <taxon>Viridiplantae</taxon>
        <taxon>Streptophyta</taxon>
        <taxon>Embryophyta</taxon>
        <taxon>Tracheophyta</taxon>
        <taxon>Spermatophyta</taxon>
        <taxon>Magnoliopsida</taxon>
        <taxon>Liliopsida</taxon>
        <taxon>Poales</taxon>
        <taxon>Poaceae</taxon>
        <taxon>BOP clade</taxon>
        <taxon>Pooideae</taxon>
        <taxon>Triticodae</taxon>
        <taxon>Triticeae</taxon>
        <taxon>Triticinae</taxon>
        <taxon>Aegilops</taxon>
    </lineage>
</organism>
<feature type="compositionally biased region" description="Polar residues" evidence="1">
    <location>
        <begin position="96"/>
        <end position="112"/>
    </location>
</feature>
<feature type="compositionally biased region" description="Basic residues" evidence="1">
    <location>
        <begin position="26"/>
        <end position="39"/>
    </location>
</feature>
<protein>
    <submittedName>
        <fullName evidence="2">Uncharacterized protein</fullName>
    </submittedName>
</protein>
<sequence>MTQENHHKAGKLSKKLSTTSPNLHARGNRVAHRRGKHSSKTPDPPRGYNPQTRLYRREPLILPEPLIPWKAKKKGSDAKTTELKFFKKLWEQSGCRSRSLRQPHQNIVPSISKQKEGDRMEPQNMTSHKKFPAQNVTLCPDETPATPLNNEISDEQVEVQASHSGPNITIMIHLSCQWVMFSHPRFRHHLKLQGFQEIPHHKEPMRQREMVHRRARSDPRGHFENMLDYGGDFKSSTKLILGKESSSYSSDESRQFLALPWVDDQGLPSFLDWKDDLSCGDNGAHEGMSLPSAYTTKFSSSDWRRDTVHNQVSNMLLEDVQHLPKCKLASGNELGCNIQSEPYDHDEWDPMLLLAVTEPIPNRLSFPCQTREQSVVSRAISDTSWQPEFSRSLEHCTSRSLGLEVDGLIEAGLFDDSDAGLQSAFDQSHEKCTSSSFLGLRNTILDNNGFSSISNFHVSESKNIVPNPDRSCLNSICSTSDDPFEQRSKSFCDSAVRISCMDGMVDKHLTEAELFDDPDTGLVQGLDQLPLKFTASSFSKYTSGILDHHHDPKDSYSILRMDANDTCLDSLSSYSERSYDNGITLVEGNTKSGLFGTSDLALSGSCSTRDSISETPMLSFDGVSFTDCWVMERLHGYDQIDRSFSILRKSATPDPSTLASKTSLCGTYLTQIPIQLNQHKCPLRGVWHDVLSPLSLQATGPQSGKTCNSWFEQAATRAGEDISRDARSLNILTMWRAEKRLWS</sequence>
<dbReference type="EnsemblPlants" id="EMT06424">
    <property type="protein sequence ID" value="EMT06424"/>
    <property type="gene ID" value="F775_00182"/>
</dbReference>
<feature type="region of interest" description="Disordered" evidence="1">
    <location>
        <begin position="1"/>
        <end position="53"/>
    </location>
</feature>
<dbReference type="AlphaFoldDB" id="M8AYF2"/>
<accession>M8AYF2</accession>
<evidence type="ECO:0000256" key="1">
    <source>
        <dbReference type="SAM" id="MobiDB-lite"/>
    </source>
</evidence>
<reference evidence="2" key="1">
    <citation type="submission" date="2015-06" db="UniProtKB">
        <authorList>
            <consortium name="EnsemblPlants"/>
        </authorList>
    </citation>
    <scope>IDENTIFICATION</scope>
</reference>
<name>M8AYF2_AEGTA</name>